<comment type="subcellular location">
    <subcellularLocation>
        <location evidence="1">Cell membrane</location>
    </subcellularLocation>
</comment>
<dbReference type="Gene3D" id="2.60.40.10">
    <property type="entry name" value="Immunoglobulins"/>
    <property type="match status" value="2"/>
</dbReference>
<dbReference type="InterPro" id="IPR007110">
    <property type="entry name" value="Ig-like_dom"/>
</dbReference>
<evidence type="ECO:0000256" key="1">
    <source>
        <dbReference type="ARBA" id="ARBA00004236"/>
    </source>
</evidence>
<dbReference type="Ensembl" id="ENSLBET00000000223.1">
    <property type="protein sequence ID" value="ENSLBEP00000000216.1"/>
    <property type="gene ID" value="ENSLBEG00000000162.1"/>
</dbReference>
<dbReference type="SUPFAM" id="SSF48726">
    <property type="entry name" value="Immunoglobulin"/>
    <property type="match status" value="2"/>
</dbReference>
<dbReference type="PROSITE" id="PS50835">
    <property type="entry name" value="IG_LIKE"/>
    <property type="match status" value="2"/>
</dbReference>
<evidence type="ECO:0000259" key="9">
    <source>
        <dbReference type="PROSITE" id="PS50835"/>
    </source>
</evidence>
<dbReference type="SMART" id="SM00406">
    <property type="entry name" value="IGv"/>
    <property type="match status" value="2"/>
</dbReference>
<keyword evidence="8" id="KW-0812">Transmembrane</keyword>
<evidence type="ECO:0000313" key="10">
    <source>
        <dbReference type="Ensembl" id="ENSLBEP00000000216.1"/>
    </source>
</evidence>
<reference evidence="10" key="2">
    <citation type="submission" date="2025-09" db="UniProtKB">
        <authorList>
            <consortium name="Ensembl"/>
        </authorList>
    </citation>
    <scope>IDENTIFICATION</scope>
</reference>
<dbReference type="AlphaFoldDB" id="A0A3Q3E2U7"/>
<evidence type="ECO:0000256" key="5">
    <source>
        <dbReference type="ARBA" id="ARBA00023136"/>
    </source>
</evidence>
<proteinExistence type="predicted"/>
<sequence length="353" mass="39921">MVKLYSSCTSTNTRVYNADRLFCLYLTKVTQKDSKESSVSIHQERRFVSAEVGHTVTLQCFYEGEDSAWLYWYKQSLGQTPRLISTFFVYDTRITFQDEFNDKSRFTLHTKNKLNHLIILNLKVSDSATYYCACSYKYVLHFTEGTIVSVKDSGWNVPALVHQSASETIQPGGSVTLNCTVHTGTCDGEHSVYWFKNSEESHQEIIYTHGDSNDQCEKNTKTDSCVYNLPMKSLNISDAGTYYCAVASCGRILFGNGTKLDFEVSADSFFWRGAVTLTSMLSALLAFTVCMMKKRNSSRSPESENCFSASSTTTAEGYREKFHLYYLAVNLTDSSRAQSDPTWSECVYHGLRS</sequence>
<keyword evidence="6" id="KW-1015">Disulfide bond</keyword>
<dbReference type="InterPro" id="IPR013106">
    <property type="entry name" value="Ig_V-set"/>
</dbReference>
<dbReference type="GeneTree" id="ENSGT00940000162676"/>
<dbReference type="Pfam" id="PF07686">
    <property type="entry name" value="V-set"/>
    <property type="match status" value="2"/>
</dbReference>
<keyword evidence="5 8" id="KW-0472">Membrane</keyword>
<feature type="domain" description="Ig-like" evidence="9">
    <location>
        <begin position="158"/>
        <end position="265"/>
    </location>
</feature>
<dbReference type="InterPro" id="IPR013783">
    <property type="entry name" value="Ig-like_fold"/>
</dbReference>
<feature type="domain" description="Ig-like" evidence="9">
    <location>
        <begin position="37"/>
        <end position="132"/>
    </location>
</feature>
<dbReference type="GO" id="GO:0009617">
    <property type="term" value="P:response to bacterium"/>
    <property type="evidence" value="ECO:0007669"/>
    <property type="project" value="TreeGrafter"/>
</dbReference>
<keyword evidence="2" id="KW-1003">Cell membrane</keyword>
<name>A0A3Q3E2U7_9LABR</name>
<dbReference type="InParanoid" id="A0A3Q3E2U7"/>
<evidence type="ECO:0000256" key="3">
    <source>
        <dbReference type="ARBA" id="ARBA00022729"/>
    </source>
</evidence>
<keyword evidence="4" id="KW-0391">Immunity</keyword>
<dbReference type="STRING" id="56723.ENSLBEP00000000216"/>
<dbReference type="GO" id="GO:0005886">
    <property type="term" value="C:plasma membrane"/>
    <property type="evidence" value="ECO:0007669"/>
    <property type="project" value="UniProtKB-SubCell"/>
</dbReference>
<dbReference type="SMART" id="SM00409">
    <property type="entry name" value="IG"/>
    <property type="match status" value="2"/>
</dbReference>
<accession>A0A3Q3E2U7</accession>
<dbReference type="PANTHER" id="PTHR19433:SF127">
    <property type="entry name" value="NITR9"/>
    <property type="match status" value="1"/>
</dbReference>
<evidence type="ECO:0000256" key="4">
    <source>
        <dbReference type="ARBA" id="ARBA00022859"/>
    </source>
</evidence>
<keyword evidence="3" id="KW-0732">Signal</keyword>
<evidence type="ECO:0000256" key="7">
    <source>
        <dbReference type="ARBA" id="ARBA00023180"/>
    </source>
</evidence>
<protein>
    <submittedName>
        <fullName evidence="10">Immunoglobulin kappa light chain-like</fullName>
    </submittedName>
</protein>
<keyword evidence="11" id="KW-1185">Reference proteome</keyword>
<evidence type="ECO:0000256" key="8">
    <source>
        <dbReference type="SAM" id="Phobius"/>
    </source>
</evidence>
<dbReference type="InterPro" id="IPR052051">
    <property type="entry name" value="TCR_complex_component"/>
</dbReference>
<reference evidence="10" key="1">
    <citation type="submission" date="2025-08" db="UniProtKB">
        <authorList>
            <consortium name="Ensembl"/>
        </authorList>
    </citation>
    <scope>IDENTIFICATION</scope>
</reference>
<keyword evidence="8" id="KW-1133">Transmembrane helix</keyword>
<dbReference type="PANTHER" id="PTHR19433">
    <property type="entry name" value="T-CELL RECEPTOR ALPHA CHAIN V REGION-RELATED"/>
    <property type="match status" value="1"/>
</dbReference>
<dbReference type="InterPro" id="IPR036179">
    <property type="entry name" value="Ig-like_dom_sf"/>
</dbReference>
<dbReference type="FunCoup" id="A0A3Q3E2U7">
    <property type="interactions" value="100"/>
</dbReference>
<keyword evidence="7" id="KW-0325">Glycoprotein</keyword>
<dbReference type="GO" id="GO:0002376">
    <property type="term" value="P:immune system process"/>
    <property type="evidence" value="ECO:0007669"/>
    <property type="project" value="UniProtKB-KW"/>
</dbReference>
<dbReference type="InterPro" id="IPR003599">
    <property type="entry name" value="Ig_sub"/>
</dbReference>
<organism evidence="10 11">
    <name type="scientific">Labrus bergylta</name>
    <name type="common">ballan wrasse</name>
    <dbReference type="NCBI Taxonomy" id="56723"/>
    <lineage>
        <taxon>Eukaryota</taxon>
        <taxon>Metazoa</taxon>
        <taxon>Chordata</taxon>
        <taxon>Craniata</taxon>
        <taxon>Vertebrata</taxon>
        <taxon>Euteleostomi</taxon>
        <taxon>Actinopterygii</taxon>
        <taxon>Neopterygii</taxon>
        <taxon>Teleostei</taxon>
        <taxon>Neoteleostei</taxon>
        <taxon>Acanthomorphata</taxon>
        <taxon>Eupercaria</taxon>
        <taxon>Labriformes</taxon>
        <taxon>Labridae</taxon>
        <taxon>Labrus</taxon>
    </lineage>
</organism>
<feature type="transmembrane region" description="Helical" evidence="8">
    <location>
        <begin position="269"/>
        <end position="290"/>
    </location>
</feature>
<evidence type="ECO:0000256" key="2">
    <source>
        <dbReference type="ARBA" id="ARBA00022475"/>
    </source>
</evidence>
<dbReference type="Proteomes" id="UP000261660">
    <property type="component" value="Unplaced"/>
</dbReference>
<evidence type="ECO:0000256" key="6">
    <source>
        <dbReference type="ARBA" id="ARBA00023157"/>
    </source>
</evidence>
<evidence type="ECO:0000313" key="11">
    <source>
        <dbReference type="Proteomes" id="UP000261660"/>
    </source>
</evidence>